<dbReference type="PANTHER" id="PTHR47099">
    <property type="entry name" value="METHYLCOBAMIDE:COM METHYLTRANSFERASE MTBA"/>
    <property type="match status" value="1"/>
</dbReference>
<dbReference type="Pfam" id="PF01208">
    <property type="entry name" value="URO-D"/>
    <property type="match status" value="1"/>
</dbReference>
<feature type="domain" description="Uroporphyrinogen decarboxylase (URO-D)" evidence="1">
    <location>
        <begin position="83"/>
        <end position="315"/>
    </location>
</feature>
<dbReference type="PANTHER" id="PTHR47099:SF1">
    <property type="entry name" value="METHYLCOBAMIDE:COM METHYLTRANSFERASE MTBA"/>
    <property type="match status" value="1"/>
</dbReference>
<organism evidence="2 3">
    <name type="scientific">Rhodovulum sulfidophilum</name>
    <name type="common">Rhodobacter sulfidophilus</name>
    <dbReference type="NCBI Taxonomy" id="35806"/>
    <lineage>
        <taxon>Bacteria</taxon>
        <taxon>Pseudomonadati</taxon>
        <taxon>Pseudomonadota</taxon>
        <taxon>Alphaproteobacteria</taxon>
        <taxon>Rhodobacterales</taxon>
        <taxon>Paracoccaceae</taxon>
        <taxon>Rhodovulum</taxon>
    </lineage>
</organism>
<evidence type="ECO:0000313" key="3">
    <source>
        <dbReference type="Proteomes" id="UP000249185"/>
    </source>
</evidence>
<dbReference type="Proteomes" id="UP000249185">
    <property type="component" value="Unassembled WGS sequence"/>
</dbReference>
<protein>
    <recommendedName>
        <fullName evidence="1">Uroporphyrinogen decarboxylase (URO-D) domain-containing protein</fullName>
    </recommendedName>
</protein>
<dbReference type="InterPro" id="IPR038071">
    <property type="entry name" value="UROD/MetE-like_sf"/>
</dbReference>
<dbReference type="EMBL" id="QFPW01000005">
    <property type="protein sequence ID" value="PZQ50178.1"/>
    <property type="molecule type" value="Genomic_DNA"/>
</dbReference>
<evidence type="ECO:0000259" key="1">
    <source>
        <dbReference type="Pfam" id="PF01208"/>
    </source>
</evidence>
<dbReference type="AlphaFoldDB" id="A0A2W5NCF0"/>
<comment type="caution">
    <text evidence="2">The sequence shown here is derived from an EMBL/GenBank/DDBJ whole genome shotgun (WGS) entry which is preliminary data.</text>
</comment>
<dbReference type="GO" id="GO:0006779">
    <property type="term" value="P:porphyrin-containing compound biosynthetic process"/>
    <property type="evidence" value="ECO:0007669"/>
    <property type="project" value="InterPro"/>
</dbReference>
<gene>
    <name evidence="2" type="ORF">DI556_08925</name>
</gene>
<dbReference type="SUPFAM" id="SSF51726">
    <property type="entry name" value="UROD/MetE-like"/>
    <property type="match status" value="1"/>
</dbReference>
<proteinExistence type="predicted"/>
<dbReference type="Gene3D" id="3.20.20.210">
    <property type="match status" value="1"/>
</dbReference>
<reference evidence="2 3" key="1">
    <citation type="submission" date="2017-08" db="EMBL/GenBank/DDBJ databases">
        <title>Infants hospitalized years apart are colonized by the same room-sourced microbial strains.</title>
        <authorList>
            <person name="Brooks B."/>
            <person name="Olm M.R."/>
            <person name="Firek B.A."/>
            <person name="Baker R."/>
            <person name="Thomas B.C."/>
            <person name="Morowitz M.J."/>
            <person name="Banfield J.F."/>
        </authorList>
    </citation>
    <scope>NUCLEOTIDE SEQUENCE [LARGE SCALE GENOMIC DNA]</scope>
    <source>
        <strain evidence="2">S2_005_002_R2_34</strain>
    </source>
</reference>
<name>A0A2W5NCF0_RHOSU</name>
<accession>A0A2W5NCF0</accession>
<dbReference type="InterPro" id="IPR000257">
    <property type="entry name" value="Uroporphyrinogen_deCOase"/>
</dbReference>
<dbReference type="GO" id="GO:0004853">
    <property type="term" value="F:uroporphyrinogen decarboxylase activity"/>
    <property type="evidence" value="ECO:0007669"/>
    <property type="project" value="InterPro"/>
</dbReference>
<dbReference type="InterPro" id="IPR052024">
    <property type="entry name" value="Methanogen_methyltrans"/>
</dbReference>
<evidence type="ECO:0000313" key="2">
    <source>
        <dbReference type="EMBL" id="PZQ50178.1"/>
    </source>
</evidence>
<sequence>MVRIGNYLTGGTEAMNKRDRFLSAVAREPVDRAPSTCWTHFMTETLGGLEHAKRHLVYQREYDWDICKVVNDFQYPFPDGLDTIRGPEDIERFEEASMDAYLFREELIAIRVLRGELGPDTPIVFTTFDPLRQIVRRAGINTVPILLSHPVQTLRALKAINASLMTFMAEMKAAGADGVFLAINSAHAPGTPMAVSDDDYRAFMRPFEIELLDSMRGMTRFLHVHGPAIRMDRVADYPYEVVSVSDRMDANPSMAELRDLTGKCVMGGIDETRLGRMTPDELRCQIADTFREVGETGVILAPGCTVPVWTPAQLLRVIARQG</sequence>